<dbReference type="EMBL" id="CP031078">
    <property type="protein sequence ID" value="AYF01260.1"/>
    <property type="molecule type" value="Genomic_DNA"/>
</dbReference>
<accession>A0A386UMB2</accession>
<sequence>MSKETPIIFMVRAALAKGATEEAAIVLKDGNDAEVMTGNLMIARYFRSRRLLPRAVDYYRAAMLAAPAGPIPELYADLAKVFLSMKCYHDALLFSEEGVGHFPDSVDLWLLRALSLLYVDRGIEARDAFSRAMKLPLDTDQSELCAEVLRKFVNLPADGCKGVPMRYSELLEAYAALSHLPDVARLVAERAVKHGDHALAIEAFKAALAGFPDGARKRAVAGRLHDLTGDSQQADGIVGQGTLASPAVHKEFTVAAITNVYNEKHNMPVWLGHYGRQVGIRNCVVLDHGSDDGSTDDMGGAGVVRLARGKIYDERHRMNLVNSFANGLLGYYDAVIYSDCDEMFVADPEKYENIVDYVRAKQKPVSFAIGLNVRHNPQNEADLHNDAPILSQRSLVQFVSPMCKPLLITSPISWGGGFHCCEKEPSFDDAYLFHLRHADMRRALDRLKTTREIKFAREGGGKHHRRDEGELVEKSFMSVAKMPVKDDFDFSRETAIHKENIGLSFSGRYAVQKSVNAKHLNRVPLRFSDVF</sequence>
<dbReference type="Gene3D" id="1.25.40.10">
    <property type="entry name" value="Tetratricopeptide repeat domain"/>
    <property type="match status" value="1"/>
</dbReference>
<organism evidence="1 2">
    <name type="scientific">Paracoccus yeei</name>
    <dbReference type="NCBI Taxonomy" id="147645"/>
    <lineage>
        <taxon>Bacteria</taxon>
        <taxon>Pseudomonadati</taxon>
        <taxon>Pseudomonadota</taxon>
        <taxon>Alphaproteobacteria</taxon>
        <taxon>Rhodobacterales</taxon>
        <taxon>Paracoccaceae</taxon>
        <taxon>Paracoccus</taxon>
    </lineage>
</organism>
<dbReference type="AlphaFoldDB" id="A0A386UMB2"/>
<evidence type="ECO:0000313" key="2">
    <source>
        <dbReference type="Proteomes" id="UP000272010"/>
    </source>
</evidence>
<dbReference type="InterPro" id="IPR011990">
    <property type="entry name" value="TPR-like_helical_dom_sf"/>
</dbReference>
<dbReference type="SUPFAM" id="SSF48452">
    <property type="entry name" value="TPR-like"/>
    <property type="match status" value="1"/>
</dbReference>
<gene>
    <name evidence="1" type="ORF">PY32053_01633</name>
</gene>
<proteinExistence type="predicted"/>
<evidence type="ECO:0000313" key="1">
    <source>
        <dbReference type="EMBL" id="AYF01260.1"/>
    </source>
</evidence>
<dbReference type="Pfam" id="PF13704">
    <property type="entry name" value="Glyco_tranf_2_4"/>
    <property type="match status" value="1"/>
</dbReference>
<name>A0A386UMB2_9RHOB</name>
<protein>
    <submittedName>
        <fullName evidence="1">Uncharacterized protein</fullName>
    </submittedName>
</protein>
<reference evidence="2" key="1">
    <citation type="submission" date="2018-07" db="EMBL/GenBank/DDBJ databases">
        <title>Genome Structure of the Opportunistic Pathogen Paracoccus yeei (Alphaproteobacteria) and Identification of Putative Virulence Factors.</title>
        <authorList>
            <person name="Lasek R."/>
            <person name="Szuplewska M."/>
            <person name="Mitura M."/>
            <person name="Decewicz P."/>
            <person name="Chmielowska C."/>
            <person name="Pawlot A."/>
            <person name="Sentkowska D."/>
            <person name="Czarnecki J."/>
            <person name="Bartosik D."/>
        </authorList>
    </citation>
    <scope>NUCLEOTIDE SEQUENCE [LARGE SCALE GENOMIC DNA]</scope>
    <source>
        <strain evidence="2">CCUG 32053</strain>
    </source>
</reference>
<dbReference type="Proteomes" id="UP000272010">
    <property type="component" value="Chromosome"/>
</dbReference>
<dbReference type="RefSeq" id="WP_120441657.1">
    <property type="nucleotide sequence ID" value="NZ_CAJGAB010000053.1"/>
</dbReference>